<evidence type="ECO:0000256" key="7">
    <source>
        <dbReference type="ARBA" id="ARBA00032345"/>
    </source>
</evidence>
<dbReference type="FunFam" id="3.30.300.20:FF:000004">
    <property type="entry name" value="GTPase Der"/>
    <property type="match status" value="1"/>
</dbReference>
<dbReference type="FunFam" id="3.40.50.300:FF:000040">
    <property type="entry name" value="GTPase Der"/>
    <property type="match status" value="1"/>
</dbReference>
<sequence>MLPVVSIVGRPNVGKSTLFNRLIGTRKAIVHDEYGVTRDRHYGESFWNGRDFTVIDTGGYLPDEMNVMVVGIREQVHIALEESDVILFVVDVKDGINTLDKAVANLLRQQDKPVLLVSNKADNEERRMNSTEFYELGIEDLFPVSSINGTGTGNLLDRVVELLPEEEEPEEENDIPKLAFIGRPNVGKSSLFNALLNDERAIVTDIAGTTRDSINSNLEYDDKEYLLVDTAGLRKRTKVKENIEFYSTIRTDRAIRECDIAILIVDAMQGFDAQDKRVIREAEKFNKGLVIVLNKWDLVPEKDTNTVREFEDYIYTSVPQLYYVPIVTISALNKTRIHRVLDVADEVIAERRKEISTPDFNDFLEQMLGEKPLPMKRGQQLKITYATQVKSNPPVFKFFMNSPHELPPNYRKYIENKIRERFGFLGVPITMVFRQK</sequence>
<dbReference type="InterPro" id="IPR031166">
    <property type="entry name" value="G_ENGA"/>
</dbReference>
<dbReference type="FunFam" id="3.40.50.300:FF:000057">
    <property type="entry name" value="GTPase Der"/>
    <property type="match status" value="1"/>
</dbReference>
<dbReference type="CDD" id="cd01894">
    <property type="entry name" value="EngA1"/>
    <property type="match status" value="1"/>
</dbReference>
<feature type="binding site" evidence="8">
    <location>
        <begin position="56"/>
        <end position="60"/>
    </location>
    <ligand>
        <name>GTP</name>
        <dbReference type="ChEBI" id="CHEBI:37565"/>
        <label>1</label>
    </ligand>
</feature>
<dbReference type="InterPro" id="IPR015946">
    <property type="entry name" value="KH_dom-like_a/b"/>
</dbReference>
<evidence type="ECO:0000256" key="6">
    <source>
        <dbReference type="ARBA" id="ARBA00023134"/>
    </source>
</evidence>
<evidence type="ECO:0000256" key="9">
    <source>
        <dbReference type="PROSITE-ProRule" id="PRU01049"/>
    </source>
</evidence>
<keyword evidence="4 10" id="KW-0677">Repeat</keyword>
<dbReference type="Pfam" id="PF14714">
    <property type="entry name" value="KH_dom-like"/>
    <property type="match status" value="1"/>
</dbReference>
<evidence type="ECO:0000256" key="10">
    <source>
        <dbReference type="RuleBase" id="RU004481"/>
    </source>
</evidence>
<dbReference type="SUPFAM" id="SSF52540">
    <property type="entry name" value="P-loop containing nucleoside triphosphate hydrolases"/>
    <property type="match status" value="2"/>
</dbReference>
<evidence type="ECO:0000256" key="3">
    <source>
        <dbReference type="ARBA" id="ARBA00022517"/>
    </source>
</evidence>
<dbReference type="Proteomes" id="UP001139125">
    <property type="component" value="Unassembled WGS sequence"/>
</dbReference>
<dbReference type="CDD" id="cd01895">
    <property type="entry name" value="EngA2"/>
    <property type="match status" value="1"/>
</dbReference>
<evidence type="ECO:0000313" key="12">
    <source>
        <dbReference type="EMBL" id="MCP9292749.1"/>
    </source>
</evidence>
<dbReference type="NCBIfam" id="TIGR00231">
    <property type="entry name" value="small_GTP"/>
    <property type="match status" value="2"/>
</dbReference>
<feature type="domain" description="EngA-type G" evidence="11">
    <location>
        <begin position="176"/>
        <end position="352"/>
    </location>
</feature>
<dbReference type="EMBL" id="JANDBC010000003">
    <property type="protein sequence ID" value="MCP9292749.1"/>
    <property type="molecule type" value="Genomic_DNA"/>
</dbReference>
<dbReference type="AlphaFoldDB" id="A0A9X2L5M3"/>
<proteinExistence type="inferred from homology"/>
<name>A0A9X2L5M3_9BACT</name>
<gene>
    <name evidence="8 12" type="primary">der</name>
    <name evidence="12" type="ORF">NM125_14260</name>
</gene>
<evidence type="ECO:0000256" key="1">
    <source>
        <dbReference type="ARBA" id="ARBA00008279"/>
    </source>
</evidence>
<feature type="binding site" evidence="8">
    <location>
        <begin position="9"/>
        <end position="16"/>
    </location>
    <ligand>
        <name>GTP</name>
        <dbReference type="ChEBI" id="CHEBI:37565"/>
        <label>1</label>
    </ligand>
</feature>
<reference evidence="12" key="1">
    <citation type="submission" date="2022-06" db="EMBL/GenBank/DDBJ databases">
        <title>Gracilimonas sp. CAU 1638 isolated from sea sediment.</title>
        <authorList>
            <person name="Kim W."/>
        </authorList>
    </citation>
    <scope>NUCLEOTIDE SEQUENCE</scope>
    <source>
        <strain evidence="12">CAU 1638</strain>
    </source>
</reference>
<comment type="function">
    <text evidence="8 10">GTPase that plays an essential role in the late steps of ribosome biogenesis.</text>
</comment>
<dbReference type="PROSITE" id="PS51712">
    <property type="entry name" value="G_ENGA"/>
    <property type="match status" value="2"/>
</dbReference>
<dbReference type="InterPro" id="IPR005225">
    <property type="entry name" value="Small_GTP-bd"/>
</dbReference>
<keyword evidence="5 8" id="KW-0547">Nucleotide-binding</keyword>
<feature type="binding site" evidence="8">
    <location>
        <begin position="229"/>
        <end position="233"/>
    </location>
    <ligand>
        <name>GTP</name>
        <dbReference type="ChEBI" id="CHEBI:37565"/>
        <label>2</label>
    </ligand>
</feature>
<dbReference type="PANTHER" id="PTHR43834:SF6">
    <property type="entry name" value="GTPASE DER"/>
    <property type="match status" value="1"/>
</dbReference>
<dbReference type="PANTHER" id="PTHR43834">
    <property type="entry name" value="GTPASE DER"/>
    <property type="match status" value="1"/>
</dbReference>
<protein>
    <recommendedName>
        <fullName evidence="2 8">GTPase Der</fullName>
    </recommendedName>
    <alternativeName>
        <fullName evidence="7 8">GTP-binding protein EngA</fullName>
    </alternativeName>
</protein>
<evidence type="ECO:0000313" key="13">
    <source>
        <dbReference type="Proteomes" id="UP001139125"/>
    </source>
</evidence>
<feature type="binding site" evidence="8">
    <location>
        <begin position="294"/>
        <end position="297"/>
    </location>
    <ligand>
        <name>GTP</name>
        <dbReference type="ChEBI" id="CHEBI:37565"/>
        <label>2</label>
    </ligand>
</feature>
<dbReference type="GO" id="GO:0043022">
    <property type="term" value="F:ribosome binding"/>
    <property type="evidence" value="ECO:0007669"/>
    <property type="project" value="TreeGrafter"/>
</dbReference>
<accession>A0A9X2L5M3</accession>
<dbReference type="InterPro" id="IPR016484">
    <property type="entry name" value="GTPase_Der"/>
</dbReference>
<organism evidence="12 13">
    <name type="scientific">Gracilimonas sediminicola</name>
    <dbReference type="NCBI Taxonomy" id="2952158"/>
    <lineage>
        <taxon>Bacteria</taxon>
        <taxon>Pseudomonadati</taxon>
        <taxon>Balneolota</taxon>
        <taxon>Balneolia</taxon>
        <taxon>Balneolales</taxon>
        <taxon>Balneolaceae</taxon>
        <taxon>Gracilimonas</taxon>
    </lineage>
</organism>
<comment type="subunit">
    <text evidence="8">Associates with the 50S ribosomal subunit.</text>
</comment>
<dbReference type="GO" id="GO:0016787">
    <property type="term" value="F:hydrolase activity"/>
    <property type="evidence" value="ECO:0007669"/>
    <property type="project" value="UniProtKB-KW"/>
</dbReference>
<dbReference type="Gene3D" id="3.40.50.300">
    <property type="entry name" value="P-loop containing nucleotide triphosphate hydrolases"/>
    <property type="match status" value="2"/>
</dbReference>
<dbReference type="Pfam" id="PF01926">
    <property type="entry name" value="MMR_HSR1"/>
    <property type="match status" value="2"/>
</dbReference>
<feature type="binding site" evidence="8">
    <location>
        <begin position="182"/>
        <end position="189"/>
    </location>
    <ligand>
        <name>GTP</name>
        <dbReference type="ChEBI" id="CHEBI:37565"/>
        <label>2</label>
    </ligand>
</feature>
<dbReference type="RefSeq" id="WP_255135647.1">
    <property type="nucleotide sequence ID" value="NZ_JANDBC010000003.1"/>
</dbReference>
<dbReference type="InterPro" id="IPR027417">
    <property type="entry name" value="P-loop_NTPase"/>
</dbReference>
<comment type="caution">
    <text evidence="12">The sequence shown here is derived from an EMBL/GenBank/DDBJ whole genome shotgun (WGS) entry which is preliminary data.</text>
</comment>
<dbReference type="GO" id="GO:0005525">
    <property type="term" value="F:GTP binding"/>
    <property type="evidence" value="ECO:0007669"/>
    <property type="project" value="UniProtKB-UniRule"/>
</dbReference>
<evidence type="ECO:0000256" key="2">
    <source>
        <dbReference type="ARBA" id="ARBA00020953"/>
    </source>
</evidence>
<keyword evidence="13" id="KW-1185">Reference proteome</keyword>
<keyword evidence="3 8" id="KW-0690">Ribosome biogenesis</keyword>
<dbReference type="HAMAP" id="MF_00195">
    <property type="entry name" value="GTPase_Der"/>
    <property type="match status" value="1"/>
</dbReference>
<dbReference type="InterPro" id="IPR032859">
    <property type="entry name" value="KH_dom-like"/>
</dbReference>
<dbReference type="NCBIfam" id="TIGR03594">
    <property type="entry name" value="GTPase_EngA"/>
    <property type="match status" value="1"/>
</dbReference>
<keyword evidence="6 8" id="KW-0342">GTP-binding</keyword>
<keyword evidence="12" id="KW-0378">Hydrolase</keyword>
<evidence type="ECO:0000256" key="4">
    <source>
        <dbReference type="ARBA" id="ARBA00022737"/>
    </source>
</evidence>
<evidence type="ECO:0000256" key="5">
    <source>
        <dbReference type="ARBA" id="ARBA00022741"/>
    </source>
</evidence>
<dbReference type="GO" id="GO:0042254">
    <property type="term" value="P:ribosome biogenesis"/>
    <property type="evidence" value="ECO:0007669"/>
    <property type="project" value="UniProtKB-KW"/>
</dbReference>
<dbReference type="PRINTS" id="PR00326">
    <property type="entry name" value="GTP1OBG"/>
</dbReference>
<dbReference type="Gene3D" id="3.30.300.20">
    <property type="match status" value="1"/>
</dbReference>
<dbReference type="InterPro" id="IPR006073">
    <property type="entry name" value="GTP-bd"/>
</dbReference>
<comment type="similarity">
    <text evidence="1 8 9 10">Belongs to the TRAFAC class TrmE-Era-EngA-EngB-Septin-like GTPase superfamily. EngA (Der) GTPase family.</text>
</comment>
<dbReference type="PIRSF" id="PIRSF006485">
    <property type="entry name" value="GTP-binding_EngA"/>
    <property type="match status" value="1"/>
</dbReference>
<feature type="domain" description="EngA-type G" evidence="11">
    <location>
        <begin position="3"/>
        <end position="167"/>
    </location>
</feature>
<evidence type="ECO:0000256" key="8">
    <source>
        <dbReference type="HAMAP-Rule" id="MF_00195"/>
    </source>
</evidence>
<evidence type="ECO:0000259" key="11">
    <source>
        <dbReference type="PROSITE" id="PS51712"/>
    </source>
</evidence>
<feature type="binding site" evidence="8">
    <location>
        <begin position="119"/>
        <end position="122"/>
    </location>
    <ligand>
        <name>GTP</name>
        <dbReference type="ChEBI" id="CHEBI:37565"/>
        <label>1</label>
    </ligand>
</feature>